<sequence>MPGTEESIKVAVRARPLNLREKKLKCDIVVSMSGKTVTASPDRNPKHFTYDYTFWSVGEGQGTQAEIFEDIGTPMVSNAVDGFNCTLFAYGQTGSGKSYTMMGGVPTDEGDAGVIPRMISGLFEEKDRLEEDALVELQVRISYLEIYKEQVTDLFASLSANKENKGENLKIMEHPKLGVYVKGLYHMPCATKDEVMRNLEYGLKMRTIAATNMNQSSSRSHAVFTIIVNRLEGERPKGKNGKDERKSLSAKINLIDLAGSERTSKAQTENDRLKEGCAINQSLSQLGLVIKMLTEQSSGGLKAPMFRASKLTFLLKDSLAGNSKTCMMATVSPASDNYDETVSTLRFASSVKSIKTVAVQNKNKKDQLIDNLQQEMRLLKAQMAAGGLNVAEASEQLKERERLIKEQTQQDFQEELKAAREMSRAREKALEESGLSHGHITEAFGISNGQPYMVNMAFDPMLAGCLIYLIQESKPTTMGANKDNTIVLKGLGMPDFLCRIDVLEAGGLSLTRLSDGARVFVNGKLLEQNQMRELQDGDRISLGRTYVLKLVCPGEGGAAPLQDDLVLQRDETDTAELENSPSWKSLQDYVGQVVRQMSAPMAAALMEEIKQACRLTDEANEVTTECRSGSDALHFEVDLTSSIPPCVAIRVLQCECEDGPARANEEHWKNKYIWSVSQLAERLERMRDYWRQKDSSAVEELNPLEDPWHEAEAAEIFQRMRHLESVVLEAEKAFKASQESQPLMLRMMNSEDSLRRLIFGLWKSCVSAGKRERKASTGRAALVKTPTGRMRTTIVLDKQQVVGRKDSKGRGSITPHSAASSRRMTLRFGVEKGAQKQEPRTPRKAAEKQEDSADPGLVKSEPEATPEEPRRSDVEMVELQRQLDVSCQQKAAMENQLEVAWELVAELRGRLVDTLEQGKQSADSEPATVVRAGKEEDRSQMQTAPGQLQPTQSNSRLLAQADALAVASRAAMDAAKAVQRAKYQSGIAALPWSSSRLAARMTHRPGAHLPARSLSPATPRGRQVRHVWTQSVPKVQPSIPGIGRQPPERAQSVHLPGQPVGYPVAWAPEPASALQPSATFRHPGLRMVQVHQPIPQSTPASPSSARTPQHFLDSTSPAFLGTSTPRLPNSSPAVLYGQGPGPVLTQSTSAVSDASWLWSQPDLGATQSVPRGLPLRRPSSSALSTGIASPQAGGLPPRQEPTVASNGKLDSSGWFPLAAAQVDDNAECLQVAPDMFLVRVAGAG</sequence>
<dbReference type="PROSITE" id="PS50067">
    <property type="entry name" value="KINESIN_MOTOR_2"/>
    <property type="match status" value="1"/>
</dbReference>
<reference evidence="13" key="1">
    <citation type="submission" date="2021-02" db="EMBL/GenBank/DDBJ databases">
        <authorList>
            <person name="Dougan E. K."/>
            <person name="Rhodes N."/>
            <person name="Thang M."/>
            <person name="Chan C."/>
        </authorList>
    </citation>
    <scope>NUCLEOTIDE SEQUENCE</scope>
</reference>
<name>A0A812X2P1_9DINO</name>
<feature type="compositionally biased region" description="Basic and acidic residues" evidence="11">
    <location>
        <begin position="829"/>
        <end position="851"/>
    </location>
</feature>
<dbReference type="InterPro" id="IPR027417">
    <property type="entry name" value="P-loop_NTPase"/>
</dbReference>
<feature type="binding site" evidence="9">
    <location>
        <begin position="91"/>
        <end position="98"/>
    </location>
    <ligand>
        <name>ATP</name>
        <dbReference type="ChEBI" id="CHEBI:30616"/>
    </ligand>
</feature>
<dbReference type="InterPro" id="IPR000253">
    <property type="entry name" value="FHA_dom"/>
</dbReference>
<dbReference type="SUPFAM" id="SSF49879">
    <property type="entry name" value="SMAD/FHA domain"/>
    <property type="match status" value="1"/>
</dbReference>
<dbReference type="GO" id="GO:0007018">
    <property type="term" value="P:microtubule-based movement"/>
    <property type="evidence" value="ECO:0007669"/>
    <property type="project" value="InterPro"/>
</dbReference>
<dbReference type="GO" id="GO:0005874">
    <property type="term" value="C:microtubule"/>
    <property type="evidence" value="ECO:0007669"/>
    <property type="project" value="UniProtKB-KW"/>
</dbReference>
<feature type="compositionally biased region" description="Low complexity" evidence="11">
    <location>
        <begin position="1168"/>
        <end position="1184"/>
    </location>
</feature>
<keyword evidence="7 9" id="KW-0505">Motor protein</keyword>
<evidence type="ECO:0000259" key="12">
    <source>
        <dbReference type="PROSITE" id="PS50067"/>
    </source>
</evidence>
<dbReference type="PROSITE" id="PS00411">
    <property type="entry name" value="KINESIN_MOTOR_1"/>
    <property type="match status" value="1"/>
</dbReference>
<keyword evidence="14" id="KW-1185">Reference proteome</keyword>
<dbReference type="GO" id="GO:0005524">
    <property type="term" value="F:ATP binding"/>
    <property type="evidence" value="ECO:0007669"/>
    <property type="project" value="UniProtKB-UniRule"/>
</dbReference>
<dbReference type="OrthoDB" id="436097at2759"/>
<dbReference type="InterPro" id="IPR019821">
    <property type="entry name" value="Kinesin_motor_CS"/>
</dbReference>
<gene>
    <name evidence="13" type="primary">KIF13B</name>
    <name evidence="13" type="ORF">SNEC2469_LOCUS20487</name>
</gene>
<comment type="subcellular location">
    <subcellularLocation>
        <location evidence="1">Cytoplasm</location>
        <location evidence="1">Cytoskeleton</location>
    </subcellularLocation>
</comment>
<dbReference type="Pfam" id="PF00225">
    <property type="entry name" value="Kinesin"/>
    <property type="match status" value="1"/>
</dbReference>
<organism evidence="13 14">
    <name type="scientific">Symbiodinium necroappetens</name>
    <dbReference type="NCBI Taxonomy" id="1628268"/>
    <lineage>
        <taxon>Eukaryota</taxon>
        <taxon>Sar</taxon>
        <taxon>Alveolata</taxon>
        <taxon>Dinophyceae</taxon>
        <taxon>Suessiales</taxon>
        <taxon>Symbiodiniaceae</taxon>
        <taxon>Symbiodinium</taxon>
    </lineage>
</organism>
<evidence type="ECO:0000256" key="5">
    <source>
        <dbReference type="ARBA" id="ARBA00022840"/>
    </source>
</evidence>
<dbReference type="InterPro" id="IPR001752">
    <property type="entry name" value="Kinesin_motor_dom"/>
</dbReference>
<evidence type="ECO:0000313" key="14">
    <source>
        <dbReference type="Proteomes" id="UP000601435"/>
    </source>
</evidence>
<evidence type="ECO:0000256" key="11">
    <source>
        <dbReference type="SAM" id="MobiDB-lite"/>
    </source>
</evidence>
<dbReference type="Pfam" id="PF16183">
    <property type="entry name" value="Kinesin_assoc"/>
    <property type="match status" value="1"/>
</dbReference>
<evidence type="ECO:0000256" key="4">
    <source>
        <dbReference type="ARBA" id="ARBA00022741"/>
    </source>
</evidence>
<feature type="domain" description="Kinesin motor" evidence="12">
    <location>
        <begin position="7"/>
        <end position="354"/>
    </location>
</feature>
<keyword evidence="4 9" id="KW-0547">Nucleotide-binding</keyword>
<evidence type="ECO:0000256" key="6">
    <source>
        <dbReference type="ARBA" id="ARBA00023054"/>
    </source>
</evidence>
<dbReference type="PANTHER" id="PTHR47117">
    <property type="entry name" value="STAR-RELATED LIPID TRANSFER PROTEIN 9"/>
    <property type="match status" value="1"/>
</dbReference>
<evidence type="ECO:0000313" key="13">
    <source>
        <dbReference type="EMBL" id="CAE7709924.1"/>
    </source>
</evidence>
<keyword evidence="5 9" id="KW-0067">ATP-binding</keyword>
<dbReference type="GO" id="GO:0008017">
    <property type="term" value="F:microtubule binding"/>
    <property type="evidence" value="ECO:0007669"/>
    <property type="project" value="InterPro"/>
</dbReference>
<dbReference type="GO" id="GO:0003777">
    <property type="term" value="F:microtubule motor activity"/>
    <property type="evidence" value="ECO:0007669"/>
    <property type="project" value="InterPro"/>
</dbReference>
<evidence type="ECO:0000256" key="9">
    <source>
        <dbReference type="PROSITE-ProRule" id="PRU00283"/>
    </source>
</evidence>
<dbReference type="Gene3D" id="3.40.850.10">
    <property type="entry name" value="Kinesin motor domain"/>
    <property type="match status" value="1"/>
</dbReference>
<comment type="caution">
    <text evidence="13">The sequence shown here is derived from an EMBL/GenBank/DDBJ whole genome shotgun (WGS) entry which is preliminary data.</text>
</comment>
<dbReference type="SUPFAM" id="SSF52540">
    <property type="entry name" value="P-loop containing nucleoside triphosphate hydrolases"/>
    <property type="match status" value="1"/>
</dbReference>
<dbReference type="Gene3D" id="2.60.200.20">
    <property type="match status" value="1"/>
</dbReference>
<evidence type="ECO:0000256" key="3">
    <source>
        <dbReference type="ARBA" id="ARBA00022701"/>
    </source>
</evidence>
<dbReference type="InterPro" id="IPR008984">
    <property type="entry name" value="SMAD_FHA_dom_sf"/>
</dbReference>
<keyword evidence="8" id="KW-0206">Cytoskeleton</keyword>
<keyword evidence="6 10" id="KW-0175">Coiled coil</keyword>
<evidence type="ECO:0000256" key="10">
    <source>
        <dbReference type="SAM" id="Coils"/>
    </source>
</evidence>
<dbReference type="Proteomes" id="UP000601435">
    <property type="component" value="Unassembled WGS sequence"/>
</dbReference>
<dbReference type="AlphaFoldDB" id="A0A812X2P1"/>
<keyword evidence="3" id="KW-0493">Microtubule</keyword>
<proteinExistence type="inferred from homology"/>
<dbReference type="InterPro" id="IPR036961">
    <property type="entry name" value="Kinesin_motor_dom_sf"/>
</dbReference>
<evidence type="ECO:0000256" key="2">
    <source>
        <dbReference type="ARBA" id="ARBA00022490"/>
    </source>
</evidence>
<evidence type="ECO:0000256" key="1">
    <source>
        <dbReference type="ARBA" id="ARBA00004245"/>
    </source>
</evidence>
<evidence type="ECO:0000256" key="8">
    <source>
        <dbReference type="ARBA" id="ARBA00023212"/>
    </source>
</evidence>
<protein>
    <submittedName>
        <fullName evidence="13">KIF13B protein</fullName>
    </submittedName>
</protein>
<dbReference type="SMART" id="SM00129">
    <property type="entry name" value="KISc"/>
    <property type="match status" value="1"/>
</dbReference>
<feature type="compositionally biased region" description="Polar residues" evidence="11">
    <location>
        <begin position="940"/>
        <end position="954"/>
    </location>
</feature>
<feature type="compositionally biased region" description="Polar residues" evidence="11">
    <location>
        <begin position="814"/>
        <end position="823"/>
    </location>
</feature>
<keyword evidence="2" id="KW-0963">Cytoplasm</keyword>
<feature type="region of interest" description="Disordered" evidence="11">
    <location>
        <begin position="915"/>
        <end position="954"/>
    </location>
</feature>
<feature type="coiled-coil region" evidence="10">
    <location>
        <begin position="362"/>
        <end position="410"/>
    </location>
</feature>
<dbReference type="InterPro" id="IPR032405">
    <property type="entry name" value="Kinesin_assoc"/>
</dbReference>
<feature type="region of interest" description="Disordered" evidence="11">
    <location>
        <begin position="1167"/>
        <end position="1207"/>
    </location>
</feature>
<accession>A0A812X2P1</accession>
<feature type="region of interest" description="Disordered" evidence="11">
    <location>
        <begin position="800"/>
        <end position="873"/>
    </location>
</feature>
<dbReference type="PRINTS" id="PR00380">
    <property type="entry name" value="KINESINHEAVY"/>
</dbReference>
<evidence type="ECO:0000256" key="7">
    <source>
        <dbReference type="ARBA" id="ARBA00023175"/>
    </source>
</evidence>
<dbReference type="Pfam" id="PF00498">
    <property type="entry name" value="FHA"/>
    <property type="match status" value="1"/>
</dbReference>
<comment type="similarity">
    <text evidence="9">Belongs to the TRAFAC class myosin-kinesin ATPase superfamily. Kinesin family.</text>
</comment>
<dbReference type="EMBL" id="CAJNJA010035697">
    <property type="protein sequence ID" value="CAE7709924.1"/>
    <property type="molecule type" value="Genomic_DNA"/>
</dbReference>